<sequence>MLLSYFQAFGEIDHIKIPPGKGCGFVQYAYRHQAEHALSQLNGVQIGANRVRLSWGRLPADRTPGYRPRWGSNGSQSSSQDGSHLFPDQSRVPSGNFPLFNSHHGFMVPSQTNSPFTQPTYPYLPTTTSSNHPPFEPSFGPH</sequence>
<dbReference type="EMBL" id="QTSX02000718">
    <property type="protein sequence ID" value="KAJ9086515.1"/>
    <property type="molecule type" value="Genomic_DNA"/>
</dbReference>
<name>A0ACC2UHF2_9FUNG</name>
<keyword evidence="2" id="KW-1185">Reference proteome</keyword>
<evidence type="ECO:0000313" key="2">
    <source>
        <dbReference type="Proteomes" id="UP001165960"/>
    </source>
</evidence>
<accession>A0ACC2UHF2</accession>
<proteinExistence type="predicted"/>
<organism evidence="1 2">
    <name type="scientific">Entomophthora muscae</name>
    <dbReference type="NCBI Taxonomy" id="34485"/>
    <lineage>
        <taxon>Eukaryota</taxon>
        <taxon>Fungi</taxon>
        <taxon>Fungi incertae sedis</taxon>
        <taxon>Zoopagomycota</taxon>
        <taxon>Entomophthoromycotina</taxon>
        <taxon>Entomophthoromycetes</taxon>
        <taxon>Entomophthorales</taxon>
        <taxon>Entomophthoraceae</taxon>
        <taxon>Entomophthora</taxon>
    </lineage>
</organism>
<protein>
    <submittedName>
        <fullName evidence="1">Uncharacterized protein</fullName>
    </submittedName>
</protein>
<gene>
    <name evidence="1" type="ORF">DSO57_1003444</name>
</gene>
<evidence type="ECO:0000313" key="1">
    <source>
        <dbReference type="EMBL" id="KAJ9086515.1"/>
    </source>
</evidence>
<reference evidence="1" key="1">
    <citation type="submission" date="2022-04" db="EMBL/GenBank/DDBJ databases">
        <title>Genome of the entomopathogenic fungus Entomophthora muscae.</title>
        <authorList>
            <person name="Elya C."/>
            <person name="Lovett B.R."/>
            <person name="Lee E."/>
            <person name="Macias A.M."/>
            <person name="Hajek A.E."/>
            <person name="De Bivort B.L."/>
            <person name="Kasson M.T."/>
            <person name="De Fine Licht H.H."/>
            <person name="Stajich J.E."/>
        </authorList>
    </citation>
    <scope>NUCLEOTIDE SEQUENCE</scope>
    <source>
        <strain evidence="1">Berkeley</strain>
    </source>
</reference>
<comment type="caution">
    <text evidence="1">The sequence shown here is derived from an EMBL/GenBank/DDBJ whole genome shotgun (WGS) entry which is preliminary data.</text>
</comment>
<dbReference type="Proteomes" id="UP001165960">
    <property type="component" value="Unassembled WGS sequence"/>
</dbReference>